<comment type="caution">
    <text evidence="2">The sequence shown here is derived from an EMBL/GenBank/DDBJ whole genome shotgun (WGS) entry which is preliminary data.</text>
</comment>
<evidence type="ECO:0000313" key="3">
    <source>
        <dbReference type="Proteomes" id="UP000015100"/>
    </source>
</evidence>
<reference evidence="2 3" key="1">
    <citation type="journal article" date="2013" name="PLoS Genet.">
        <title>Genomic mechanisms accounting for the adaptation to parasitism in nematode-trapping fungi.</title>
        <authorList>
            <person name="Meerupati T."/>
            <person name="Andersson K.M."/>
            <person name="Friman E."/>
            <person name="Kumar D."/>
            <person name="Tunlid A."/>
            <person name="Ahren D."/>
        </authorList>
    </citation>
    <scope>NUCLEOTIDE SEQUENCE [LARGE SCALE GENOMIC DNA]</scope>
    <source>
        <strain evidence="2 3">CBS 200.50</strain>
    </source>
</reference>
<sequence length="206" mass="23594">MARGYRQSSNRGERYIRLPQPTQLPLSQPTETALVIPTDEHLNLADMVHLILIICATALFLTDCFMFNPVTVAWPLEYRPYFSVGVYLAYSAICRYAVHAISISLKFRWHEQRPLAGAGVLEHLGWAALGRLVYRIWELLVMFNMLLDGDMAPCGKHCRFCHDPLDGIWGEEVDENTRLPGLAEPGNKPWVISLRETDFIDIRRPR</sequence>
<gene>
    <name evidence="2" type="ORF">H072_5353</name>
</gene>
<dbReference type="HOGENOM" id="CLU_1331910_0_0_1"/>
<dbReference type="Proteomes" id="UP000015100">
    <property type="component" value="Unassembled WGS sequence"/>
</dbReference>
<feature type="transmembrane region" description="Helical" evidence="1">
    <location>
        <begin position="50"/>
        <end position="74"/>
    </location>
</feature>
<name>S8ACW1_DACHA</name>
<dbReference type="EMBL" id="AQGS01000278">
    <property type="protein sequence ID" value="EPS40764.1"/>
    <property type="molecule type" value="Genomic_DNA"/>
</dbReference>
<organism evidence="2 3">
    <name type="scientific">Dactylellina haptotyla (strain CBS 200.50)</name>
    <name type="common">Nematode-trapping fungus</name>
    <name type="synonym">Monacrosporium haptotylum</name>
    <dbReference type="NCBI Taxonomy" id="1284197"/>
    <lineage>
        <taxon>Eukaryota</taxon>
        <taxon>Fungi</taxon>
        <taxon>Dikarya</taxon>
        <taxon>Ascomycota</taxon>
        <taxon>Pezizomycotina</taxon>
        <taxon>Orbiliomycetes</taxon>
        <taxon>Orbiliales</taxon>
        <taxon>Orbiliaceae</taxon>
        <taxon>Dactylellina</taxon>
    </lineage>
</organism>
<dbReference type="AlphaFoldDB" id="S8ACW1"/>
<protein>
    <submittedName>
        <fullName evidence="2">Uncharacterized protein</fullName>
    </submittedName>
</protein>
<keyword evidence="1" id="KW-0472">Membrane</keyword>
<dbReference type="OrthoDB" id="10410844at2759"/>
<evidence type="ECO:0000313" key="2">
    <source>
        <dbReference type="EMBL" id="EPS40764.1"/>
    </source>
</evidence>
<keyword evidence="1" id="KW-1133">Transmembrane helix</keyword>
<evidence type="ECO:0000256" key="1">
    <source>
        <dbReference type="SAM" id="Phobius"/>
    </source>
</evidence>
<reference evidence="3" key="2">
    <citation type="submission" date="2013-04" db="EMBL/GenBank/DDBJ databases">
        <title>Genomic mechanisms accounting for the adaptation to parasitism in nematode-trapping fungi.</title>
        <authorList>
            <person name="Ahren D.G."/>
        </authorList>
    </citation>
    <scope>NUCLEOTIDE SEQUENCE [LARGE SCALE GENOMIC DNA]</scope>
    <source>
        <strain evidence="3">CBS 200.50</strain>
    </source>
</reference>
<keyword evidence="3" id="KW-1185">Reference proteome</keyword>
<keyword evidence="1" id="KW-0812">Transmembrane</keyword>
<feature type="transmembrane region" description="Helical" evidence="1">
    <location>
        <begin position="80"/>
        <end position="98"/>
    </location>
</feature>
<proteinExistence type="predicted"/>
<accession>S8ACW1</accession>